<evidence type="ECO:0000313" key="2">
    <source>
        <dbReference type="WBParaSite" id="jg1751"/>
    </source>
</evidence>
<evidence type="ECO:0000313" key="1">
    <source>
        <dbReference type="Proteomes" id="UP000887574"/>
    </source>
</evidence>
<proteinExistence type="predicted"/>
<protein>
    <submittedName>
        <fullName evidence="2">Uncharacterized protein</fullName>
    </submittedName>
</protein>
<dbReference type="Proteomes" id="UP000887574">
    <property type="component" value="Unplaced"/>
</dbReference>
<dbReference type="WBParaSite" id="jg1751">
    <property type="protein sequence ID" value="jg1751"/>
    <property type="gene ID" value="jg1751"/>
</dbReference>
<name>A0A915D9C7_9BILA</name>
<accession>A0A915D9C7</accession>
<keyword evidence="1" id="KW-1185">Reference proteome</keyword>
<sequence length="134" mass="13649">MGTVLGTCPCSNGLVQSYFADGAALDVQCTDIANTFCVCGINGLCYTARGSLTDVQFYSSCTNGVCNIYTLLVTDQPADGIVSNDGGTSNFTFQQQLDANGNPICSTQTLILSCGGCTNIQGATCTGPFAAPAG</sequence>
<organism evidence="1 2">
    <name type="scientific">Ditylenchus dipsaci</name>
    <dbReference type="NCBI Taxonomy" id="166011"/>
    <lineage>
        <taxon>Eukaryota</taxon>
        <taxon>Metazoa</taxon>
        <taxon>Ecdysozoa</taxon>
        <taxon>Nematoda</taxon>
        <taxon>Chromadorea</taxon>
        <taxon>Rhabditida</taxon>
        <taxon>Tylenchina</taxon>
        <taxon>Tylenchomorpha</taxon>
        <taxon>Sphaerularioidea</taxon>
        <taxon>Anguinidae</taxon>
        <taxon>Anguininae</taxon>
        <taxon>Ditylenchus</taxon>
    </lineage>
</organism>
<dbReference type="AlphaFoldDB" id="A0A915D9C7"/>
<reference evidence="2" key="1">
    <citation type="submission" date="2022-11" db="UniProtKB">
        <authorList>
            <consortium name="WormBaseParasite"/>
        </authorList>
    </citation>
    <scope>IDENTIFICATION</scope>
</reference>